<protein>
    <submittedName>
        <fullName evidence="9">Methyl-accepting chemotaxis protein</fullName>
    </submittedName>
</protein>
<evidence type="ECO:0000259" key="8">
    <source>
        <dbReference type="PROSITE" id="PS50111"/>
    </source>
</evidence>
<evidence type="ECO:0000256" key="5">
    <source>
        <dbReference type="ARBA" id="ARBA00023224"/>
    </source>
</evidence>
<dbReference type="Gene3D" id="1.10.287.950">
    <property type="entry name" value="Methyl-accepting chemotaxis protein"/>
    <property type="match status" value="1"/>
</dbReference>
<dbReference type="EMBL" id="BSNE01000004">
    <property type="protein sequence ID" value="GLQ02272.1"/>
    <property type="molecule type" value="Genomic_DNA"/>
</dbReference>
<evidence type="ECO:0000256" key="1">
    <source>
        <dbReference type="ARBA" id="ARBA00004141"/>
    </source>
</evidence>
<evidence type="ECO:0000256" key="7">
    <source>
        <dbReference type="SAM" id="Phobius"/>
    </source>
</evidence>
<name>A0AA37S1G6_9GAMM</name>
<keyword evidence="4 7" id="KW-0472">Membrane</keyword>
<dbReference type="RefSeq" id="WP_096038775.1">
    <property type="nucleotide sequence ID" value="NZ_BJXY01000035.1"/>
</dbReference>
<dbReference type="Gene3D" id="6.10.340.10">
    <property type="match status" value="1"/>
</dbReference>
<gene>
    <name evidence="9" type="ORF">GCM10007914_11530</name>
</gene>
<dbReference type="PANTHER" id="PTHR32089:SF119">
    <property type="entry name" value="METHYL-ACCEPTING CHEMOTAXIS PROTEIN CTPL"/>
    <property type="match status" value="1"/>
</dbReference>
<sequence>MRVSFFTRLLAILLTLASVLLAATLLWASHTLLKIQQQDIAYSQLKNTIMVDLAGLLEDYLARGNSQYLTQSSALIEQLKAQQLTVLPSELEVRLSTQLFSLNKDINDKYRALGKLSGNETALLDNALRQMAGSASSLINYVQKASTQSSHALSYNKLASDYYSEVVNLSLSTYQLLNDYQPEIEKSLQQSVKNLNLLAAKIAQLPNLGVMTEVDEFALFVDEEPEDLAADIKAELVSWPKRYLRDLSSTLSQAKQRNSGTNELREQISVLSKTVIEAEQTLKAQQDTVKQQVFWVFGIAIGGLVILAFGVYWMQRKQVLQPLRQLRDGFAFLIESNELKNITVNNPKTEVGEIAQYFNLLIERQRLEAQERASMLGVVSDFMEQMSEHLEKIGTKSATSYEQVVKNESLLVNIQHIGEQVNHINAQAAENAQSTYEAMQQSVGFAKNMLNASSDTQQRIEQGMHSVQELLSGVQGVSNIITVIRTIAEQTNLLALNAAIESARAGEQGRGFAVVADEVRQLAMQTQGSLKEINDQLALLSENSQMVYSQINALTEDAQLQTENAQELQANSEGVANNAQQANTVAVEAMELAKQQSNFLSDFTQSMHNMKSQVNESSELVSDIRSQLELQMATIRKGLGLDSDAV</sequence>
<dbReference type="Proteomes" id="UP001161408">
    <property type="component" value="Unassembled WGS sequence"/>
</dbReference>
<keyword evidence="2 7" id="KW-0812">Transmembrane</keyword>
<evidence type="ECO:0000313" key="10">
    <source>
        <dbReference type="Proteomes" id="UP001161408"/>
    </source>
</evidence>
<dbReference type="PANTHER" id="PTHR32089">
    <property type="entry name" value="METHYL-ACCEPTING CHEMOTAXIS PROTEIN MCPB"/>
    <property type="match status" value="1"/>
</dbReference>
<keyword evidence="3 7" id="KW-1133">Transmembrane helix</keyword>
<evidence type="ECO:0000313" key="9">
    <source>
        <dbReference type="EMBL" id="GLQ02272.1"/>
    </source>
</evidence>
<dbReference type="PROSITE" id="PS50111">
    <property type="entry name" value="CHEMOTAXIS_TRANSDUC_2"/>
    <property type="match status" value="1"/>
</dbReference>
<organism evidence="9 10">
    <name type="scientific">Pseudoalteromonas tetraodonis GFC</name>
    <dbReference type="NCBI Taxonomy" id="1315271"/>
    <lineage>
        <taxon>Bacteria</taxon>
        <taxon>Pseudomonadati</taxon>
        <taxon>Pseudomonadota</taxon>
        <taxon>Gammaproteobacteria</taxon>
        <taxon>Alteromonadales</taxon>
        <taxon>Pseudoalteromonadaceae</taxon>
        <taxon>Pseudoalteromonas</taxon>
    </lineage>
</organism>
<comment type="subcellular location">
    <subcellularLocation>
        <location evidence="1">Membrane</location>
        <topology evidence="1">Multi-pass membrane protein</topology>
    </subcellularLocation>
</comment>
<proteinExistence type="predicted"/>
<comment type="caution">
    <text evidence="9">The sequence shown here is derived from an EMBL/GenBank/DDBJ whole genome shotgun (WGS) entry which is preliminary data.</text>
</comment>
<feature type="transmembrane region" description="Helical" evidence="7">
    <location>
        <begin position="293"/>
        <end position="314"/>
    </location>
</feature>
<dbReference type="AlphaFoldDB" id="A0AA37S1G6"/>
<evidence type="ECO:0000256" key="2">
    <source>
        <dbReference type="ARBA" id="ARBA00022692"/>
    </source>
</evidence>
<reference evidence="9" key="2">
    <citation type="submission" date="2023-01" db="EMBL/GenBank/DDBJ databases">
        <title>Draft genome sequence of Pseudoalteromonas tetraodonis strain NBRC 103034.</title>
        <authorList>
            <person name="Sun Q."/>
            <person name="Mori K."/>
        </authorList>
    </citation>
    <scope>NUCLEOTIDE SEQUENCE</scope>
    <source>
        <strain evidence="9">NBRC 103034</strain>
    </source>
</reference>
<dbReference type="SMART" id="SM00283">
    <property type="entry name" value="MA"/>
    <property type="match status" value="1"/>
</dbReference>
<dbReference type="GO" id="GO:0007165">
    <property type="term" value="P:signal transduction"/>
    <property type="evidence" value="ECO:0007669"/>
    <property type="project" value="UniProtKB-KW"/>
</dbReference>
<feature type="domain" description="Methyl-accepting transducer" evidence="8">
    <location>
        <begin position="419"/>
        <end position="611"/>
    </location>
</feature>
<keyword evidence="5 6" id="KW-0807">Transducer</keyword>
<dbReference type="InterPro" id="IPR004089">
    <property type="entry name" value="MCPsignal_dom"/>
</dbReference>
<dbReference type="SUPFAM" id="SSF58104">
    <property type="entry name" value="Methyl-accepting chemotaxis protein (MCP) signaling domain"/>
    <property type="match status" value="1"/>
</dbReference>
<dbReference type="GO" id="GO:0016020">
    <property type="term" value="C:membrane"/>
    <property type="evidence" value="ECO:0007669"/>
    <property type="project" value="UniProtKB-SubCell"/>
</dbReference>
<keyword evidence="10" id="KW-1185">Reference proteome</keyword>
<evidence type="ECO:0000256" key="4">
    <source>
        <dbReference type="ARBA" id="ARBA00023136"/>
    </source>
</evidence>
<dbReference type="GO" id="GO:0006935">
    <property type="term" value="P:chemotaxis"/>
    <property type="evidence" value="ECO:0007669"/>
    <property type="project" value="UniProtKB-ARBA"/>
</dbReference>
<accession>A0AA37S1G6</accession>
<evidence type="ECO:0000256" key="3">
    <source>
        <dbReference type="ARBA" id="ARBA00022989"/>
    </source>
</evidence>
<dbReference type="Pfam" id="PF00015">
    <property type="entry name" value="MCPsignal"/>
    <property type="match status" value="1"/>
</dbReference>
<evidence type="ECO:0000256" key="6">
    <source>
        <dbReference type="PROSITE-ProRule" id="PRU00284"/>
    </source>
</evidence>
<reference evidence="9" key="1">
    <citation type="journal article" date="2014" name="Int. J. Syst. Evol. Microbiol.">
        <title>Complete genome sequence of Corynebacterium casei LMG S-19264T (=DSM 44701T), isolated from a smear-ripened cheese.</title>
        <authorList>
            <consortium name="US DOE Joint Genome Institute (JGI-PGF)"/>
            <person name="Walter F."/>
            <person name="Albersmeier A."/>
            <person name="Kalinowski J."/>
            <person name="Ruckert C."/>
        </authorList>
    </citation>
    <scope>NUCLEOTIDE SEQUENCE</scope>
    <source>
        <strain evidence="9">NBRC 103034</strain>
    </source>
</reference>